<organism evidence="5 6">
    <name type="scientific">Chlamydomonas reinhardtii</name>
    <name type="common">Chlamydomonas smithii</name>
    <dbReference type="NCBI Taxonomy" id="3055"/>
    <lineage>
        <taxon>Eukaryota</taxon>
        <taxon>Viridiplantae</taxon>
        <taxon>Chlorophyta</taxon>
        <taxon>core chlorophytes</taxon>
        <taxon>Chlorophyceae</taxon>
        <taxon>CS clade</taxon>
        <taxon>Chlamydomonadales</taxon>
        <taxon>Chlamydomonadaceae</taxon>
        <taxon>Chlamydomonas</taxon>
    </lineage>
</organism>
<dbReference type="SUPFAM" id="SSF47370">
    <property type="entry name" value="Bromodomain"/>
    <property type="match status" value="1"/>
</dbReference>
<feature type="region of interest" description="Disordered" evidence="3">
    <location>
        <begin position="152"/>
        <end position="173"/>
    </location>
</feature>
<feature type="region of interest" description="Disordered" evidence="3">
    <location>
        <begin position="444"/>
        <end position="476"/>
    </location>
</feature>
<dbReference type="CDD" id="cd04369">
    <property type="entry name" value="Bromodomain"/>
    <property type="match status" value="1"/>
</dbReference>
<dbReference type="InterPro" id="IPR001487">
    <property type="entry name" value="Bromodomain"/>
</dbReference>
<dbReference type="ExpressionAtlas" id="A0A2K3E7W8">
    <property type="expression patterns" value="baseline"/>
</dbReference>
<name>A0A2K3E7W8_CHLRE</name>
<reference evidence="5 6" key="1">
    <citation type="journal article" date="2007" name="Science">
        <title>The Chlamydomonas genome reveals the evolution of key animal and plant functions.</title>
        <authorList>
            <person name="Merchant S.S."/>
            <person name="Prochnik S.E."/>
            <person name="Vallon O."/>
            <person name="Harris E.H."/>
            <person name="Karpowicz S.J."/>
            <person name="Witman G.B."/>
            <person name="Terry A."/>
            <person name="Salamov A."/>
            <person name="Fritz-Laylin L.K."/>
            <person name="Marechal-Drouard L."/>
            <person name="Marshall W.F."/>
            <person name="Qu L.H."/>
            <person name="Nelson D.R."/>
            <person name="Sanderfoot A.A."/>
            <person name="Spalding M.H."/>
            <person name="Kapitonov V.V."/>
            <person name="Ren Q."/>
            <person name="Ferris P."/>
            <person name="Lindquist E."/>
            <person name="Shapiro H."/>
            <person name="Lucas S.M."/>
            <person name="Grimwood J."/>
            <person name="Schmutz J."/>
            <person name="Cardol P."/>
            <person name="Cerutti H."/>
            <person name="Chanfreau G."/>
            <person name="Chen C.L."/>
            <person name="Cognat V."/>
            <person name="Croft M.T."/>
            <person name="Dent R."/>
            <person name="Dutcher S."/>
            <person name="Fernandez E."/>
            <person name="Fukuzawa H."/>
            <person name="Gonzalez-Ballester D."/>
            <person name="Gonzalez-Halphen D."/>
            <person name="Hallmann A."/>
            <person name="Hanikenne M."/>
            <person name="Hippler M."/>
            <person name="Inwood W."/>
            <person name="Jabbari K."/>
            <person name="Kalanon M."/>
            <person name="Kuras R."/>
            <person name="Lefebvre P.A."/>
            <person name="Lemaire S.D."/>
            <person name="Lobanov A.V."/>
            <person name="Lohr M."/>
            <person name="Manuell A."/>
            <person name="Meier I."/>
            <person name="Mets L."/>
            <person name="Mittag M."/>
            <person name="Mittelmeier T."/>
            <person name="Moroney J.V."/>
            <person name="Moseley J."/>
            <person name="Napoli C."/>
            <person name="Nedelcu A.M."/>
            <person name="Niyogi K."/>
            <person name="Novoselov S.V."/>
            <person name="Paulsen I.T."/>
            <person name="Pazour G."/>
            <person name="Purton S."/>
            <person name="Ral J.P."/>
            <person name="Riano-Pachon D.M."/>
            <person name="Riekhof W."/>
            <person name="Rymarquis L."/>
            <person name="Schroda M."/>
            <person name="Stern D."/>
            <person name="Umen J."/>
            <person name="Willows R."/>
            <person name="Wilson N."/>
            <person name="Zimmer S.L."/>
            <person name="Allmer J."/>
            <person name="Balk J."/>
            <person name="Bisova K."/>
            <person name="Chen C.J."/>
            <person name="Elias M."/>
            <person name="Gendler K."/>
            <person name="Hauser C."/>
            <person name="Lamb M.R."/>
            <person name="Ledford H."/>
            <person name="Long J.C."/>
            <person name="Minagawa J."/>
            <person name="Page M.D."/>
            <person name="Pan J."/>
            <person name="Pootakham W."/>
            <person name="Roje S."/>
            <person name="Rose A."/>
            <person name="Stahlberg E."/>
            <person name="Terauchi A.M."/>
            <person name="Yang P."/>
            <person name="Ball S."/>
            <person name="Bowler C."/>
            <person name="Dieckmann C.L."/>
            <person name="Gladyshev V.N."/>
            <person name="Green P."/>
            <person name="Jorgensen R."/>
            <person name="Mayfield S."/>
            <person name="Mueller-Roeber B."/>
            <person name="Rajamani S."/>
            <person name="Sayre R.T."/>
            <person name="Brokstein P."/>
            <person name="Dubchak I."/>
            <person name="Goodstein D."/>
            <person name="Hornick L."/>
            <person name="Huang Y.W."/>
            <person name="Jhaveri J."/>
            <person name="Luo Y."/>
            <person name="Martinez D."/>
            <person name="Ngau W.C."/>
            <person name="Otillar B."/>
            <person name="Poliakov A."/>
            <person name="Porter A."/>
            <person name="Szajkowski L."/>
            <person name="Werner G."/>
            <person name="Zhou K."/>
            <person name="Grigoriev I.V."/>
            <person name="Rokhsar D.S."/>
            <person name="Grossman A.R."/>
        </authorList>
    </citation>
    <scope>NUCLEOTIDE SEQUENCE [LARGE SCALE GENOMIC DNA]</scope>
    <source>
        <strain evidence="6">CC-503</strain>
    </source>
</reference>
<dbReference type="Gramene" id="PNW88879">
    <property type="protein sequence ID" value="PNW88879"/>
    <property type="gene ID" value="CHLRE_01g048900v5"/>
</dbReference>
<dbReference type="RefSeq" id="XP_042928844.1">
    <property type="nucleotide sequence ID" value="XM_043058930.1"/>
</dbReference>
<feature type="compositionally biased region" description="Pro residues" evidence="3">
    <location>
        <begin position="936"/>
        <end position="961"/>
    </location>
</feature>
<dbReference type="Proteomes" id="UP000006906">
    <property type="component" value="Chromosome 1"/>
</dbReference>
<keyword evidence="6" id="KW-1185">Reference proteome</keyword>
<keyword evidence="1 2" id="KW-0103">Bromodomain</keyword>
<feature type="compositionally biased region" description="Low complexity" evidence="3">
    <location>
        <begin position="164"/>
        <end position="173"/>
    </location>
</feature>
<dbReference type="KEGG" id="cre:CHLRE_01g048900v5"/>
<dbReference type="SMART" id="SM00297">
    <property type="entry name" value="BROMO"/>
    <property type="match status" value="1"/>
</dbReference>
<evidence type="ECO:0000256" key="2">
    <source>
        <dbReference type="PROSITE-ProRule" id="PRU00035"/>
    </source>
</evidence>
<dbReference type="InParanoid" id="A0A2K3E7W8"/>
<feature type="compositionally biased region" description="Low complexity" evidence="3">
    <location>
        <begin position="1198"/>
        <end position="1229"/>
    </location>
</feature>
<feature type="domain" description="Bromo" evidence="4">
    <location>
        <begin position="32"/>
        <end position="105"/>
    </location>
</feature>
<feature type="region of interest" description="Disordered" evidence="3">
    <location>
        <begin position="1051"/>
        <end position="1120"/>
    </location>
</feature>
<dbReference type="GO" id="GO:0006338">
    <property type="term" value="P:chromatin remodeling"/>
    <property type="evidence" value="ECO:0000318"/>
    <property type="project" value="GO_Central"/>
</dbReference>
<feature type="compositionally biased region" description="Low complexity" evidence="3">
    <location>
        <begin position="988"/>
        <end position="1019"/>
    </location>
</feature>
<dbReference type="GO" id="GO:0005634">
    <property type="term" value="C:nucleus"/>
    <property type="evidence" value="ECO:0000318"/>
    <property type="project" value="GO_Central"/>
</dbReference>
<evidence type="ECO:0000313" key="6">
    <source>
        <dbReference type="Proteomes" id="UP000006906"/>
    </source>
</evidence>
<feature type="compositionally biased region" description="Low complexity" evidence="3">
    <location>
        <begin position="444"/>
        <end position="466"/>
    </location>
</feature>
<feature type="region of interest" description="Disordered" evidence="3">
    <location>
        <begin position="1143"/>
        <end position="1229"/>
    </location>
</feature>
<feature type="region of interest" description="Disordered" evidence="3">
    <location>
        <begin position="519"/>
        <end position="539"/>
    </location>
</feature>
<dbReference type="GO" id="GO:0000785">
    <property type="term" value="C:chromatin"/>
    <property type="evidence" value="ECO:0000318"/>
    <property type="project" value="GO_Central"/>
</dbReference>
<gene>
    <name evidence="5" type="ORF">CHLRE_01g048900v5</name>
</gene>
<dbReference type="GeneID" id="5715712"/>
<evidence type="ECO:0000256" key="1">
    <source>
        <dbReference type="ARBA" id="ARBA00023117"/>
    </source>
</evidence>
<evidence type="ECO:0000256" key="3">
    <source>
        <dbReference type="SAM" id="MobiDB-lite"/>
    </source>
</evidence>
<dbReference type="PANTHER" id="PTHR45926">
    <property type="entry name" value="OSJNBA0053K19.4 PROTEIN"/>
    <property type="match status" value="1"/>
</dbReference>
<dbReference type="GO" id="GO:0006355">
    <property type="term" value="P:regulation of DNA-templated transcription"/>
    <property type="evidence" value="ECO:0000318"/>
    <property type="project" value="GO_Central"/>
</dbReference>
<accession>A0A2K3E7W8</accession>
<evidence type="ECO:0000259" key="4">
    <source>
        <dbReference type="PROSITE" id="PS50014"/>
    </source>
</evidence>
<protein>
    <recommendedName>
        <fullName evidence="4">Bromo domain-containing protein</fullName>
    </recommendedName>
</protein>
<feature type="compositionally biased region" description="Gly residues" evidence="3">
    <location>
        <begin position="1170"/>
        <end position="1192"/>
    </location>
</feature>
<feature type="region of interest" description="Disordered" evidence="3">
    <location>
        <begin position="1323"/>
        <end position="1342"/>
    </location>
</feature>
<dbReference type="STRING" id="3055.A0A2K3E7W8"/>
<dbReference type="Gene3D" id="1.20.920.10">
    <property type="entry name" value="Bromodomain-like"/>
    <property type="match status" value="1"/>
</dbReference>
<dbReference type="InterPro" id="IPR036427">
    <property type="entry name" value="Bromodomain-like_sf"/>
</dbReference>
<feature type="compositionally biased region" description="Pro residues" evidence="3">
    <location>
        <begin position="1051"/>
        <end position="1080"/>
    </location>
</feature>
<evidence type="ECO:0000313" key="5">
    <source>
        <dbReference type="EMBL" id="PNW88879.1"/>
    </source>
</evidence>
<dbReference type="PRINTS" id="PR00503">
    <property type="entry name" value="BROMODOMAIN"/>
</dbReference>
<feature type="compositionally biased region" description="Low complexity" evidence="3">
    <location>
        <begin position="962"/>
        <end position="972"/>
    </location>
</feature>
<proteinExistence type="predicted"/>
<feature type="compositionally biased region" description="Low complexity" evidence="3">
    <location>
        <begin position="861"/>
        <end position="875"/>
    </location>
</feature>
<dbReference type="EMBL" id="CM008962">
    <property type="protein sequence ID" value="PNW88879.1"/>
    <property type="molecule type" value="Genomic_DNA"/>
</dbReference>
<feature type="compositionally biased region" description="Low complexity" evidence="3">
    <location>
        <begin position="1143"/>
        <end position="1162"/>
    </location>
</feature>
<sequence>MTKDKPPGLPTRAQLEDRSWRALKGAVNYVWQQNLVSWCFKEPVDEARHSAPGYYAVIANPQDLGSIRSRLEGGRHYSSPLQVDRDVRQMVHNAQTYNSAGHVVHKAAEDLLKLWAEQWEARRVGVLWEAAQAAAAGNQALLANLIAVRSRSGSVPPPGGAQSADGAAGPPAVPDAAAMAAAAEKRKAAIRRKRAAAAQAQAAAGGPRHRLAAGARDAGAAVVMPEDDTPLTPVRILLGKHAPLHGPDLDASPLPLLRSLLRATTWLPPTFMSCGGRRAQLLGGRTSEPELLLVRCLCSDCAASQLPGYMPLTHFYMHAHPAVSDAPDAAAAVLTCTASGALAPGAGDEEAAATTAAAAGGSGAAARPAGPGSAGAPGAAASARVADMESLKRRVWGALRCGGSLLGAEEQPFLDLMRARAEAGGGAALLGRRVWVYHFSEFSPQQQPGQQPAAPGAAGPGAAAAEEGGRGEEGPYGTWLPAAVTAYYADSGEHELRYDADPTGPSEVVQLGGCFLHWGAQPPPQPPLGVPSGPAGDRPRLPLSEAQLTDFFPDRWDGPLPPAPPPLPPAPSLPMPPQVVAAALPEPGLAAPVSGTAAPPRGASASAAATAMMAAAARAAAAGPEAAASYLRSVSSSGPNSSAAAAAAAAANAIAAAAAAAASAAAEAPIVIDDDDDDADVETLNLQAQFAALASQLAADGAGGPAPSAASASAAVAMAAAAPGSSGAGTSPHQRLGFLRAFPPILADVARSYAVDTQIRQRVAGALLSKSQQDRLAADNCQATRTALMSEVLKTLLDRPDLDAQATARAREWKAKWAASRREPMADAATTAVILAALPSTGAGPDMAAVAAAAGGGGAAAAAATSGLGSGSSPAVPGLPAINPHPGSSTAASAAGMGGSGGRHAPVPSSHELLPPQARQGPGQGQARSGAGAAAAPPPHPMAPGPTAPPPRVASPVPQPTAPTAGAVAVAQRHPSPFYPMSHMHPGMPQHAQPGAAMAPGPSSAAPAGAAAPPTTAPATHPYAAAGAYPPPGYMHHPPYPHHGYMQHPYSQPPYPPPHLHGPAYPYPHPYPSQPPPGHHYPPDGAGHDAQAAKRQRTEASAAAAAAGNPMAPGPGPAGAPANAAVPAAYGATDTAAAPPIGGSAAAAASSGGHGSVAGADGNVDESAGGVAGGAGGGGTTATGGGGGGNGGSRVLDTGTATETATGATSRGPAASSGGGAAPPASAAAPSGIDAAAWLSSRFRPMTQTPKDVVEMCAAINGLMEQVPLPPADARAVRKAMRQLQMADRDKFIGVTYMSLVAAAKAGDDGEIQDILEELREAADSLQRQQDAPKAEANSEAA</sequence>
<feature type="region of interest" description="Disordered" evidence="3">
    <location>
        <begin position="861"/>
        <end position="1019"/>
    </location>
</feature>
<dbReference type="Pfam" id="PF00439">
    <property type="entry name" value="Bromodomain"/>
    <property type="match status" value="1"/>
</dbReference>
<dbReference type="OrthoDB" id="21449at2759"/>
<feature type="compositionally biased region" description="Low complexity" evidence="3">
    <location>
        <begin position="915"/>
        <end position="935"/>
    </location>
</feature>
<feature type="compositionally biased region" description="Low complexity" evidence="3">
    <location>
        <begin position="1100"/>
        <end position="1111"/>
    </location>
</feature>
<dbReference type="PROSITE" id="PS50014">
    <property type="entry name" value="BROMODOMAIN_2"/>
    <property type="match status" value="1"/>
</dbReference>